<protein>
    <submittedName>
        <fullName evidence="1">Uncharacterized protein</fullName>
    </submittedName>
</protein>
<gene>
    <name evidence="1" type="ORF">H5410_023828</name>
</gene>
<reference evidence="1 2" key="1">
    <citation type="submission" date="2020-09" db="EMBL/GenBank/DDBJ databases">
        <title>De no assembly of potato wild relative species, Solanum commersonii.</title>
        <authorList>
            <person name="Cho K."/>
        </authorList>
    </citation>
    <scope>NUCLEOTIDE SEQUENCE [LARGE SCALE GENOMIC DNA]</scope>
    <source>
        <strain evidence="1">LZ3.2</strain>
        <tissue evidence="1">Leaf</tissue>
    </source>
</reference>
<evidence type="ECO:0000313" key="2">
    <source>
        <dbReference type="Proteomes" id="UP000824120"/>
    </source>
</evidence>
<dbReference type="AlphaFoldDB" id="A0A9J5ZK85"/>
<comment type="caution">
    <text evidence="1">The sequence shown here is derived from an EMBL/GenBank/DDBJ whole genome shotgun (WGS) entry which is preliminary data.</text>
</comment>
<name>A0A9J5ZK85_SOLCO</name>
<dbReference type="OrthoDB" id="1934635at2759"/>
<dbReference type="EMBL" id="JACXVP010000004">
    <property type="protein sequence ID" value="KAG5612547.1"/>
    <property type="molecule type" value="Genomic_DNA"/>
</dbReference>
<organism evidence="1 2">
    <name type="scientific">Solanum commersonii</name>
    <name type="common">Commerson's wild potato</name>
    <name type="synonym">Commerson's nightshade</name>
    <dbReference type="NCBI Taxonomy" id="4109"/>
    <lineage>
        <taxon>Eukaryota</taxon>
        <taxon>Viridiplantae</taxon>
        <taxon>Streptophyta</taxon>
        <taxon>Embryophyta</taxon>
        <taxon>Tracheophyta</taxon>
        <taxon>Spermatophyta</taxon>
        <taxon>Magnoliopsida</taxon>
        <taxon>eudicotyledons</taxon>
        <taxon>Gunneridae</taxon>
        <taxon>Pentapetalae</taxon>
        <taxon>asterids</taxon>
        <taxon>lamiids</taxon>
        <taxon>Solanales</taxon>
        <taxon>Solanaceae</taxon>
        <taxon>Solanoideae</taxon>
        <taxon>Solaneae</taxon>
        <taxon>Solanum</taxon>
    </lineage>
</organism>
<evidence type="ECO:0000313" key="1">
    <source>
        <dbReference type="EMBL" id="KAG5612547.1"/>
    </source>
</evidence>
<keyword evidence="2" id="KW-1185">Reference proteome</keyword>
<accession>A0A9J5ZK85</accession>
<proteinExistence type="predicted"/>
<dbReference type="Proteomes" id="UP000824120">
    <property type="component" value="Chromosome 4"/>
</dbReference>
<sequence length="187" mass="21345">MSNHVEKPSCRKLTDIQRDELLLKLIEEVQNIKTRVRALELQNSQLPTNLPAKGKKESVRVVSHEGLETGEDVQQLDQPTNPTEKRGLVAKRPLQMPQPPLSRTLLNRTLYENQGTTGNIRKKVKMESPVFNGKLNPTIFADWLSAMEEYFDLYDLSDDRRVRFAKMKLTTLAKEVVKSTSKSSNVL</sequence>